<dbReference type="Proteomes" id="UP000663829">
    <property type="component" value="Unassembled WGS sequence"/>
</dbReference>
<dbReference type="Gene3D" id="2.40.128.340">
    <property type="match status" value="1"/>
</dbReference>
<dbReference type="Pfam" id="PF13517">
    <property type="entry name" value="FG-GAP_3"/>
    <property type="match status" value="3"/>
</dbReference>
<dbReference type="EMBL" id="CAJNOK010027061">
    <property type="protein sequence ID" value="CAF1413532.1"/>
    <property type="molecule type" value="Genomic_DNA"/>
</dbReference>
<dbReference type="Proteomes" id="UP000682733">
    <property type="component" value="Unassembled WGS sequence"/>
</dbReference>
<dbReference type="InterPro" id="IPR028994">
    <property type="entry name" value="Integrin_alpha_N"/>
</dbReference>
<dbReference type="AlphaFoldDB" id="A0A814GVA5"/>
<dbReference type="InterPro" id="IPR013517">
    <property type="entry name" value="FG-GAP"/>
</dbReference>
<name>A0A814GVA5_9BILA</name>
<keyword evidence="6" id="KW-1185">Reference proteome</keyword>
<dbReference type="Gene3D" id="2.130.10.130">
    <property type="entry name" value="Integrin alpha, N-terminal"/>
    <property type="match status" value="2"/>
</dbReference>
<dbReference type="SUPFAM" id="SSF69318">
    <property type="entry name" value="Integrin alpha N-terminal domain"/>
    <property type="match status" value="1"/>
</dbReference>
<gene>
    <name evidence="2" type="ORF">GPM918_LOCUS13768</name>
    <name evidence="3" type="ORF">OVA965_LOCUS33451</name>
    <name evidence="4" type="ORF">SRO942_LOCUS13768</name>
    <name evidence="5" type="ORF">TMI583_LOCUS34341</name>
</gene>
<proteinExistence type="predicted"/>
<dbReference type="EMBL" id="CAJNOQ010003214">
    <property type="protein sequence ID" value="CAF1001222.1"/>
    <property type="molecule type" value="Genomic_DNA"/>
</dbReference>
<protein>
    <submittedName>
        <fullName evidence="2">Uncharacterized protein</fullName>
    </submittedName>
</protein>
<organism evidence="2 6">
    <name type="scientific">Didymodactylos carnosus</name>
    <dbReference type="NCBI Taxonomy" id="1234261"/>
    <lineage>
        <taxon>Eukaryota</taxon>
        <taxon>Metazoa</taxon>
        <taxon>Spiralia</taxon>
        <taxon>Gnathifera</taxon>
        <taxon>Rotifera</taxon>
        <taxon>Eurotatoria</taxon>
        <taxon>Bdelloidea</taxon>
        <taxon>Philodinida</taxon>
        <taxon>Philodinidae</taxon>
        <taxon>Didymodactylos</taxon>
    </lineage>
</organism>
<keyword evidence="1" id="KW-0732">Signal</keyword>
<comment type="caution">
    <text evidence="2">The sequence shown here is derived from an EMBL/GenBank/DDBJ whole genome shotgun (WGS) entry which is preliminary data.</text>
</comment>
<sequence length="400" mass="40619">MVITETTPGLNTTLLTSSTTISTACTFGASQNYASGTSLLDLGTPVFTISSDFNGDSYSDIAVANVAGSFAILLNDQTGGFPSYGMKYSTGSTLVSKPNSLTAEDFDKDGDMDIAIADLLSQKVSLFKNGGSGTFTAYPTSPAYTTAIGTTSIVAALLNSDSYPDLAVINPVGVAFTTGTVGVFINKADGTGAFNQQVEYQVGTLPYAVIAADINNDQKLDLIVTNVNVLTGSIGVLLGDGTGAFGIQTQYSVGSIPHYVTANDFNGDGYLDLAAANTGGSGSITVLLNKGDGTFTSGVDYPILAAPQQVISGDFNADGYVDLAVISTAPISIPPTTQVVGILAGNGDGTFQGQVTSVIGITPGSISLTKADFNKDGKVDVATTAADPLAPGVDVMLGQC</sequence>
<dbReference type="OrthoDB" id="5317514at2759"/>
<evidence type="ECO:0000313" key="5">
    <source>
        <dbReference type="EMBL" id="CAF4216720.1"/>
    </source>
</evidence>
<dbReference type="PANTHER" id="PTHR46580">
    <property type="entry name" value="SENSOR KINASE-RELATED"/>
    <property type="match status" value="1"/>
</dbReference>
<dbReference type="EMBL" id="CAJOBC010003214">
    <property type="protein sequence ID" value="CAF3772629.1"/>
    <property type="molecule type" value="Genomic_DNA"/>
</dbReference>
<evidence type="ECO:0000313" key="2">
    <source>
        <dbReference type="EMBL" id="CAF1001222.1"/>
    </source>
</evidence>
<evidence type="ECO:0000313" key="6">
    <source>
        <dbReference type="Proteomes" id="UP000663829"/>
    </source>
</evidence>
<evidence type="ECO:0000313" key="3">
    <source>
        <dbReference type="EMBL" id="CAF1413532.1"/>
    </source>
</evidence>
<evidence type="ECO:0000313" key="4">
    <source>
        <dbReference type="EMBL" id="CAF3772629.1"/>
    </source>
</evidence>
<accession>A0A814GVA5</accession>
<dbReference type="EMBL" id="CAJOBA010048811">
    <property type="protein sequence ID" value="CAF4216720.1"/>
    <property type="molecule type" value="Genomic_DNA"/>
</dbReference>
<dbReference type="Proteomes" id="UP000681722">
    <property type="component" value="Unassembled WGS sequence"/>
</dbReference>
<reference evidence="2" key="1">
    <citation type="submission" date="2021-02" db="EMBL/GenBank/DDBJ databases">
        <authorList>
            <person name="Nowell W R."/>
        </authorList>
    </citation>
    <scope>NUCLEOTIDE SEQUENCE</scope>
</reference>
<evidence type="ECO:0000256" key="1">
    <source>
        <dbReference type="ARBA" id="ARBA00022729"/>
    </source>
</evidence>
<dbReference type="Proteomes" id="UP000677228">
    <property type="component" value="Unassembled WGS sequence"/>
</dbReference>